<dbReference type="InterPro" id="IPR050116">
    <property type="entry name" value="DNA_polymerase-Y"/>
</dbReference>
<evidence type="ECO:0000313" key="9">
    <source>
        <dbReference type="Proteomes" id="UP001519349"/>
    </source>
</evidence>
<dbReference type="InterPro" id="IPR043502">
    <property type="entry name" value="DNA/RNA_pol_sf"/>
</dbReference>
<evidence type="ECO:0000256" key="5">
    <source>
        <dbReference type="ARBA" id="ARBA00022763"/>
    </source>
</evidence>
<dbReference type="Pfam" id="PF11799">
    <property type="entry name" value="IMS_C"/>
    <property type="match status" value="1"/>
</dbReference>
<dbReference type="Pfam" id="PF00817">
    <property type="entry name" value="IMS"/>
    <property type="match status" value="1"/>
</dbReference>
<dbReference type="SUPFAM" id="SSF56672">
    <property type="entry name" value="DNA/RNA polymerases"/>
    <property type="match status" value="2"/>
</dbReference>
<keyword evidence="4" id="KW-0235">DNA replication</keyword>
<sequence length="471" mass="53261">MALFDYSREPRSDIAFVDMKSFYASCECLALGLDPLKTSLCVLSRADNAGGLILSCTPKFKKIFGSQNVSRSYMLPFDIKTRKFHYNAARRQGLPITADYVRFVEKAALATVIVPPRMNDYIEKNLEIQKVFQDFAAPDDIFPYSIDEGFLDLTSSLNYFIPDKGMGRRVKLDLLAARIQQAIWKKTGIYASIGMSNANPLLAKLALDVEAKHCRTMRVNWSYEDVPSKVWTIPRLTDFWGIGRRTALRLQQLGIQSIYDLAHFNPDILQKEMGVMGLQLWFHAHGIDESNVHHPYQAKSQGLGNSQILPCDYRQQADIELVFKEMAEQVAVRLRRAGKKTQRVAIHARYSKLENRASIHTQRKIEACNNSDRLAQTVTQLFRSKYQGGAIRQIGVYYSDLVDQSFSLISLFDDPLQQQKEEELQLAIDRIRDQFGFTSLLKGSALLQTSRMIARSKLAGGHSAGGLEGLS</sequence>
<evidence type="ECO:0000259" key="7">
    <source>
        <dbReference type="PROSITE" id="PS50173"/>
    </source>
</evidence>
<dbReference type="SUPFAM" id="SSF100879">
    <property type="entry name" value="Lesion bypass DNA polymerase (Y-family), little finger domain"/>
    <property type="match status" value="1"/>
</dbReference>
<comment type="similarity">
    <text evidence="1">Belongs to the DNA polymerase type-Y family.</text>
</comment>
<dbReference type="Proteomes" id="UP001519349">
    <property type="component" value="Unassembled WGS sequence"/>
</dbReference>
<dbReference type="InterPro" id="IPR053848">
    <property type="entry name" value="IMS_HHH_1"/>
</dbReference>
<dbReference type="PANTHER" id="PTHR11076:SF35">
    <property type="entry name" value="DNA REPAIR PROTEIN HOMOLOG YOBH"/>
    <property type="match status" value="1"/>
</dbReference>
<dbReference type="PROSITE" id="PS50173">
    <property type="entry name" value="UMUC"/>
    <property type="match status" value="1"/>
</dbReference>
<keyword evidence="3" id="KW-0548">Nucleotidyltransferase</keyword>
<dbReference type="Pfam" id="PF21999">
    <property type="entry name" value="IMS_HHH_1"/>
    <property type="match status" value="1"/>
</dbReference>
<evidence type="ECO:0000256" key="1">
    <source>
        <dbReference type="ARBA" id="ARBA00010945"/>
    </source>
</evidence>
<reference evidence="8 9" key="1">
    <citation type="submission" date="2018-05" db="EMBL/GenBank/DDBJ databases">
        <title>Draft genome sequence of Streptococcus panodentis CCUG 70867T.</title>
        <authorList>
            <person name="Salva-Serra F."/>
            <person name="Mendez V."/>
            <person name="Jaen-Luchoro D."/>
            <person name="Gonzales-Siles L."/>
            <person name="Karlsson R."/>
            <person name="Engstrom-Jakobsson H."/>
            <person name="Busquets A."/>
            <person name="Gomila M."/>
            <person name="Pineiro-Iglesias B."/>
            <person name="Bennasar-Figueras A."/>
            <person name="Seeger M."/>
            <person name="Moore E."/>
        </authorList>
    </citation>
    <scope>NUCLEOTIDE SEQUENCE [LARGE SCALE GENOMIC DNA]</scope>
    <source>
        <strain evidence="8 9">CCUG 70867</strain>
    </source>
</reference>
<dbReference type="CDD" id="cd01700">
    <property type="entry name" value="PolY_Pol_V_umuC"/>
    <property type="match status" value="1"/>
</dbReference>
<keyword evidence="2" id="KW-0515">Mutator protein</keyword>
<evidence type="ECO:0000256" key="3">
    <source>
        <dbReference type="ARBA" id="ARBA00022695"/>
    </source>
</evidence>
<feature type="domain" description="UmuC" evidence="7">
    <location>
        <begin position="14"/>
        <end position="243"/>
    </location>
</feature>
<name>A0ABS5AY84_9STRE</name>
<evidence type="ECO:0000313" key="8">
    <source>
        <dbReference type="EMBL" id="MBP2621533.1"/>
    </source>
</evidence>
<gene>
    <name evidence="8" type="ORF">DHL47_09430</name>
</gene>
<protein>
    <submittedName>
        <fullName evidence="8">DNA polymerase</fullName>
    </submittedName>
</protein>
<dbReference type="InterPro" id="IPR001126">
    <property type="entry name" value="UmuC"/>
</dbReference>
<dbReference type="Gene3D" id="3.30.1490.100">
    <property type="entry name" value="DNA polymerase, Y-family, little finger domain"/>
    <property type="match status" value="1"/>
</dbReference>
<dbReference type="InterPro" id="IPR036775">
    <property type="entry name" value="DNA_pol_Y-fam_lit_finger_sf"/>
</dbReference>
<proteinExistence type="inferred from homology"/>
<dbReference type="EMBL" id="QFAY01000019">
    <property type="protein sequence ID" value="MBP2621533.1"/>
    <property type="molecule type" value="Genomic_DNA"/>
</dbReference>
<evidence type="ECO:0000256" key="6">
    <source>
        <dbReference type="ARBA" id="ARBA00022932"/>
    </source>
</evidence>
<organism evidence="8 9">
    <name type="scientific">Streptococcus panodentis</name>
    <dbReference type="NCBI Taxonomy" id="1581472"/>
    <lineage>
        <taxon>Bacteria</taxon>
        <taxon>Bacillati</taxon>
        <taxon>Bacillota</taxon>
        <taxon>Bacilli</taxon>
        <taxon>Lactobacillales</taxon>
        <taxon>Streptococcaceae</taxon>
        <taxon>Streptococcus</taxon>
    </lineage>
</organism>
<keyword evidence="9" id="KW-1185">Reference proteome</keyword>
<dbReference type="InterPro" id="IPR043128">
    <property type="entry name" value="Rev_trsase/Diguanyl_cyclase"/>
</dbReference>
<keyword evidence="6" id="KW-0808">Transferase</keyword>
<dbReference type="Gene3D" id="1.10.150.20">
    <property type="entry name" value="5' to 3' exonuclease, C-terminal subdomain"/>
    <property type="match status" value="1"/>
</dbReference>
<dbReference type="InterPro" id="IPR017961">
    <property type="entry name" value="DNA_pol_Y-fam_little_finger"/>
</dbReference>
<evidence type="ECO:0000256" key="2">
    <source>
        <dbReference type="ARBA" id="ARBA00022457"/>
    </source>
</evidence>
<evidence type="ECO:0000256" key="4">
    <source>
        <dbReference type="ARBA" id="ARBA00022705"/>
    </source>
</evidence>
<keyword evidence="6" id="KW-0239">DNA-directed DNA polymerase</keyword>
<dbReference type="Gene3D" id="3.30.70.270">
    <property type="match status" value="1"/>
</dbReference>
<comment type="caution">
    <text evidence="8">The sequence shown here is derived from an EMBL/GenBank/DDBJ whole genome shotgun (WGS) entry which is preliminary data.</text>
</comment>
<dbReference type="RefSeq" id="WP_209551642.1">
    <property type="nucleotide sequence ID" value="NZ_QFAY01000019.1"/>
</dbReference>
<keyword evidence="5" id="KW-0227">DNA damage</keyword>
<dbReference type="PANTHER" id="PTHR11076">
    <property type="entry name" value="DNA REPAIR POLYMERASE UMUC / TRANSFERASE FAMILY MEMBER"/>
    <property type="match status" value="1"/>
</dbReference>
<dbReference type="Gene3D" id="3.40.1170.60">
    <property type="match status" value="1"/>
</dbReference>
<accession>A0ABS5AY84</accession>